<evidence type="ECO:0000256" key="2">
    <source>
        <dbReference type="SAM" id="MobiDB-lite"/>
    </source>
</evidence>
<sequence length="164" mass="18567">MRNGRARLAAGVIAGSMLLGLSGTGALAQEDLDEITRQAQELGEEFGIDPQRVQEIAEDLDVDVRELEQLSERYGLDPRQIEEISEQHDIDPQQIDELADRLGVDPQEIPEIDQQEVEQAAEELRQQAEQRAQEIQEEPPAEEETEGFFTRLLDGIRNFLNDLF</sequence>
<protein>
    <submittedName>
        <fullName evidence="4">Uncharacterized protein</fullName>
    </submittedName>
</protein>
<evidence type="ECO:0000313" key="4">
    <source>
        <dbReference type="EMBL" id="TCJ20084.1"/>
    </source>
</evidence>
<evidence type="ECO:0000256" key="3">
    <source>
        <dbReference type="SAM" id="SignalP"/>
    </source>
</evidence>
<feature type="compositionally biased region" description="Acidic residues" evidence="2">
    <location>
        <begin position="135"/>
        <end position="146"/>
    </location>
</feature>
<evidence type="ECO:0000256" key="1">
    <source>
        <dbReference type="SAM" id="Coils"/>
    </source>
</evidence>
<feature type="coiled-coil region" evidence="1">
    <location>
        <begin position="25"/>
        <end position="73"/>
    </location>
</feature>
<organism evidence="4 5">
    <name type="scientific">Rubrobacter taiwanensis</name>
    <dbReference type="NCBI Taxonomy" id="185139"/>
    <lineage>
        <taxon>Bacteria</taxon>
        <taxon>Bacillati</taxon>
        <taxon>Actinomycetota</taxon>
        <taxon>Rubrobacteria</taxon>
        <taxon>Rubrobacterales</taxon>
        <taxon>Rubrobacteraceae</taxon>
        <taxon>Rubrobacter</taxon>
    </lineage>
</organism>
<gene>
    <name evidence="4" type="ORF">E0L93_03840</name>
</gene>
<keyword evidence="5" id="KW-1185">Reference proteome</keyword>
<keyword evidence="3" id="KW-0732">Signal</keyword>
<name>A0A4R1BQT9_9ACTN</name>
<dbReference type="AlphaFoldDB" id="A0A4R1BQT9"/>
<feature type="chain" id="PRO_5020617599" evidence="3">
    <location>
        <begin position="29"/>
        <end position="164"/>
    </location>
</feature>
<feature type="signal peptide" evidence="3">
    <location>
        <begin position="1"/>
        <end position="28"/>
    </location>
</feature>
<reference evidence="4 5" key="1">
    <citation type="submission" date="2019-03" db="EMBL/GenBank/DDBJ databases">
        <title>Whole genome sequence of a novel Rubrobacter taiwanensis strain, isolated from Yellowstone National Park.</title>
        <authorList>
            <person name="Freed S."/>
            <person name="Ramaley R.F."/>
            <person name="Kyndt J.A."/>
        </authorList>
    </citation>
    <scope>NUCLEOTIDE SEQUENCE [LARGE SCALE GENOMIC DNA]</scope>
    <source>
        <strain evidence="4 5">Yellowstone</strain>
    </source>
</reference>
<comment type="caution">
    <text evidence="4">The sequence shown here is derived from an EMBL/GenBank/DDBJ whole genome shotgun (WGS) entry which is preliminary data.</text>
</comment>
<feature type="compositionally biased region" description="Basic and acidic residues" evidence="2">
    <location>
        <begin position="122"/>
        <end position="134"/>
    </location>
</feature>
<dbReference type="RefSeq" id="WP_132688683.1">
    <property type="nucleotide sequence ID" value="NZ_SKBU01000006.1"/>
</dbReference>
<feature type="region of interest" description="Disordered" evidence="2">
    <location>
        <begin position="116"/>
        <end position="146"/>
    </location>
</feature>
<keyword evidence="1" id="KW-0175">Coiled coil</keyword>
<evidence type="ECO:0000313" key="5">
    <source>
        <dbReference type="Proteomes" id="UP000295244"/>
    </source>
</evidence>
<dbReference type="EMBL" id="SKBU01000006">
    <property type="protein sequence ID" value="TCJ20084.1"/>
    <property type="molecule type" value="Genomic_DNA"/>
</dbReference>
<dbReference type="Proteomes" id="UP000295244">
    <property type="component" value="Unassembled WGS sequence"/>
</dbReference>
<proteinExistence type="predicted"/>
<accession>A0A4R1BQT9</accession>